<name>A0A0E9R210_ANGAN</name>
<sequence length="58" mass="6459">MRLDRSGVGRPMILAAARAIVKSFSCESVSLLKKLMAPYTGNSSVTLQSRKRRRRCGF</sequence>
<dbReference type="EMBL" id="GBXM01085810">
    <property type="protein sequence ID" value="JAH22767.1"/>
    <property type="molecule type" value="Transcribed_RNA"/>
</dbReference>
<accession>A0A0E9R210</accession>
<organism evidence="1">
    <name type="scientific">Anguilla anguilla</name>
    <name type="common">European freshwater eel</name>
    <name type="synonym">Muraena anguilla</name>
    <dbReference type="NCBI Taxonomy" id="7936"/>
    <lineage>
        <taxon>Eukaryota</taxon>
        <taxon>Metazoa</taxon>
        <taxon>Chordata</taxon>
        <taxon>Craniata</taxon>
        <taxon>Vertebrata</taxon>
        <taxon>Euteleostomi</taxon>
        <taxon>Actinopterygii</taxon>
        <taxon>Neopterygii</taxon>
        <taxon>Teleostei</taxon>
        <taxon>Anguilliformes</taxon>
        <taxon>Anguillidae</taxon>
        <taxon>Anguilla</taxon>
    </lineage>
</organism>
<protein>
    <submittedName>
        <fullName evidence="1">Uncharacterized protein</fullName>
    </submittedName>
</protein>
<evidence type="ECO:0000313" key="1">
    <source>
        <dbReference type="EMBL" id="JAH22767.1"/>
    </source>
</evidence>
<proteinExistence type="predicted"/>
<reference evidence="1" key="1">
    <citation type="submission" date="2014-11" db="EMBL/GenBank/DDBJ databases">
        <authorList>
            <person name="Amaro Gonzalez C."/>
        </authorList>
    </citation>
    <scope>NUCLEOTIDE SEQUENCE</scope>
</reference>
<dbReference type="AlphaFoldDB" id="A0A0E9R210"/>
<reference evidence="1" key="2">
    <citation type="journal article" date="2015" name="Fish Shellfish Immunol.">
        <title>Early steps in the European eel (Anguilla anguilla)-Vibrio vulnificus interaction in the gills: Role of the RtxA13 toxin.</title>
        <authorList>
            <person name="Callol A."/>
            <person name="Pajuelo D."/>
            <person name="Ebbesson L."/>
            <person name="Teles M."/>
            <person name="MacKenzie S."/>
            <person name="Amaro C."/>
        </authorList>
    </citation>
    <scope>NUCLEOTIDE SEQUENCE</scope>
</reference>